<dbReference type="Pfam" id="PF02470">
    <property type="entry name" value="MlaD"/>
    <property type="match status" value="1"/>
</dbReference>
<dbReference type="InterPro" id="IPR005693">
    <property type="entry name" value="Mce"/>
</dbReference>
<evidence type="ECO:0000313" key="4">
    <source>
        <dbReference type="Proteomes" id="UP000183263"/>
    </source>
</evidence>
<feature type="domain" description="Mce/MlaD" evidence="1">
    <location>
        <begin position="53"/>
        <end position="120"/>
    </location>
</feature>
<evidence type="ECO:0000259" key="1">
    <source>
        <dbReference type="Pfam" id="PF02470"/>
    </source>
</evidence>
<organism evidence="3 4">
    <name type="scientific">Rhodococcus triatomae</name>
    <dbReference type="NCBI Taxonomy" id="300028"/>
    <lineage>
        <taxon>Bacteria</taxon>
        <taxon>Bacillati</taxon>
        <taxon>Actinomycetota</taxon>
        <taxon>Actinomycetes</taxon>
        <taxon>Mycobacteriales</taxon>
        <taxon>Nocardiaceae</taxon>
        <taxon>Rhodococcus</taxon>
    </lineage>
</organism>
<dbReference type="PANTHER" id="PTHR33371:SF19">
    <property type="entry name" value="MCE-FAMILY PROTEIN MCE4A"/>
    <property type="match status" value="1"/>
</dbReference>
<dbReference type="InterPro" id="IPR003399">
    <property type="entry name" value="Mce/MlaD"/>
</dbReference>
<dbReference type="EMBL" id="FNDN01000001">
    <property type="protein sequence ID" value="SDH11882.1"/>
    <property type="molecule type" value="Genomic_DNA"/>
</dbReference>
<dbReference type="AlphaFoldDB" id="A0A1G7ZT40"/>
<evidence type="ECO:0000259" key="2">
    <source>
        <dbReference type="Pfam" id="PF11887"/>
    </source>
</evidence>
<dbReference type="InterPro" id="IPR024516">
    <property type="entry name" value="Mce_C"/>
</dbReference>
<dbReference type="GO" id="GO:0051701">
    <property type="term" value="P:biological process involved in interaction with host"/>
    <property type="evidence" value="ECO:0007669"/>
    <property type="project" value="TreeGrafter"/>
</dbReference>
<evidence type="ECO:0000313" key="3">
    <source>
        <dbReference type="EMBL" id="SDH11882.1"/>
    </source>
</evidence>
<dbReference type="PANTHER" id="PTHR33371">
    <property type="entry name" value="INTERMEMBRANE PHOSPHOLIPID TRANSPORT SYSTEM BINDING PROTEIN MLAD-RELATED"/>
    <property type="match status" value="1"/>
</dbReference>
<sequence length="407" mass="42811">MRIREGRGGSRRGVHALLGAGSVLAAAAVYVFAFSLGSDVYVTRADVAVTVPAEAGALRTGSSVLYRGVEVGRVSAIDAATTSSLVTLGMDPGRLDRVPHDVQVRLMPRTVFGDYFVDLVDPPGRSESVRSLVAGDLLTPDRSDDALQLYQAFSTVYDLVSAVRPADLNVALTAVATALQGRGERIGESLETLRQLLVEAAPTIDRLGDDLDDVAMLTRQVSSAAPDLLRTLHDSITVSTTIVEKQDGLRGVLAAGAVTAEQVAGFTADNRERVITLVSDTAALGGALTAEPDRLSEIYEGLRTLVTDLPPALGQGPWLSTSLKLTVQDLRPYWREECPRYGETPGASCDRTAPHPFAHLLHPEVYGGASGPVGSPTERAQIEGVLGDGDLGGILGGPILRGTTVVN</sequence>
<dbReference type="Pfam" id="PF11887">
    <property type="entry name" value="Mce4_CUP1"/>
    <property type="match status" value="1"/>
</dbReference>
<name>A0A1G7ZT40_9NOCA</name>
<dbReference type="GO" id="GO:0005576">
    <property type="term" value="C:extracellular region"/>
    <property type="evidence" value="ECO:0007669"/>
    <property type="project" value="TreeGrafter"/>
</dbReference>
<gene>
    <name evidence="3" type="ORF">SAMN05444695_101212</name>
</gene>
<dbReference type="OrthoDB" id="4571090at2"/>
<protein>
    <submittedName>
        <fullName evidence="3">Virulence factor Mce family protein</fullName>
    </submittedName>
</protein>
<proteinExistence type="predicted"/>
<dbReference type="Proteomes" id="UP000183263">
    <property type="component" value="Unassembled WGS sequence"/>
</dbReference>
<reference evidence="3 4" key="1">
    <citation type="submission" date="2016-10" db="EMBL/GenBank/DDBJ databases">
        <authorList>
            <person name="de Groot N.N."/>
        </authorList>
    </citation>
    <scope>NUCLEOTIDE SEQUENCE [LARGE SCALE GENOMIC DNA]</scope>
    <source>
        <strain evidence="3 4">DSM 44892</strain>
    </source>
</reference>
<accession>A0A1G7ZT40</accession>
<dbReference type="RefSeq" id="WP_072737928.1">
    <property type="nucleotide sequence ID" value="NZ_CP048813.1"/>
</dbReference>
<dbReference type="InterPro" id="IPR052336">
    <property type="entry name" value="MlaD_Phospholipid_Transporter"/>
</dbReference>
<keyword evidence="4" id="KW-1185">Reference proteome</keyword>
<dbReference type="NCBIfam" id="TIGR00996">
    <property type="entry name" value="Mtu_fam_mce"/>
    <property type="match status" value="1"/>
</dbReference>
<feature type="domain" description="Mammalian cell entry C-terminal" evidence="2">
    <location>
        <begin position="130"/>
        <end position="344"/>
    </location>
</feature>